<gene>
    <name evidence="5 6" type="primary">LOC114448793</name>
</gene>
<keyword evidence="4" id="KW-1185">Reference proteome</keyword>
<evidence type="ECO:0000313" key="4">
    <source>
        <dbReference type="Proteomes" id="UP000515145"/>
    </source>
</evidence>
<proteinExistence type="predicted"/>
<dbReference type="Proteomes" id="UP000515145">
    <property type="component" value="Chromosome 16"/>
</dbReference>
<dbReference type="Pfam" id="PF08742">
    <property type="entry name" value="C8"/>
    <property type="match status" value="1"/>
</dbReference>
<dbReference type="InterPro" id="IPR001846">
    <property type="entry name" value="VWF_type-D"/>
</dbReference>
<accession>A0A6P7K207</accession>
<evidence type="ECO:0000259" key="3">
    <source>
        <dbReference type="PROSITE" id="PS51233"/>
    </source>
</evidence>
<evidence type="ECO:0000256" key="2">
    <source>
        <dbReference type="ARBA" id="ARBA00023180"/>
    </source>
</evidence>
<dbReference type="GO" id="GO:0031012">
    <property type="term" value="C:extracellular matrix"/>
    <property type="evidence" value="ECO:0007669"/>
    <property type="project" value="TreeGrafter"/>
</dbReference>
<keyword evidence="1" id="KW-1015">Disulfide bond</keyword>
<dbReference type="SUPFAM" id="SSF57567">
    <property type="entry name" value="Serine protease inhibitors"/>
    <property type="match status" value="1"/>
</dbReference>
<sequence length="305" mass="34053">MSLVCALSKEILITPPLTGINLMSMATAHTYLLLTVPPGETWMTSLWRSRTRLRMQLISPFVMVSGYSIELSNHWTDRVMVNGLLLRFPSVLSQGKVKLYMTGLSKYVETDFGLIVMYSSRIVTVHMPRIFSGALCGLCGNFNGNPEDDMVPDDDSDFAQAVGHWRTNTERDCVDTPVSRASCNSEDMALYKGKDCCGRLLDSEGAFLSCHKTVDPQDFYDNCVYNLCYGNQANLCEILSGYVALCQEMGATVDEWRTSDFCNLFCPSNSEYQLCPSNTSTCTESPSSLKCKEGCFCKPGIFQWR</sequence>
<name>A0A6P7K207_9TELE</name>
<evidence type="ECO:0000256" key="1">
    <source>
        <dbReference type="ARBA" id="ARBA00023157"/>
    </source>
</evidence>
<dbReference type="RefSeq" id="XP_028281771.1">
    <property type="nucleotide sequence ID" value="XM_028425970.1"/>
</dbReference>
<dbReference type="CDD" id="cd19941">
    <property type="entry name" value="TIL"/>
    <property type="match status" value="1"/>
</dbReference>
<dbReference type="PANTHER" id="PTHR11339">
    <property type="entry name" value="EXTRACELLULAR MATRIX GLYCOPROTEIN RELATED"/>
    <property type="match status" value="1"/>
</dbReference>
<feature type="domain" description="VWFD" evidence="3">
    <location>
        <begin position="3"/>
        <end position="174"/>
    </location>
</feature>
<dbReference type="PROSITE" id="PS51233">
    <property type="entry name" value="VWFD"/>
    <property type="match status" value="1"/>
</dbReference>
<dbReference type="GO" id="GO:0005615">
    <property type="term" value="C:extracellular space"/>
    <property type="evidence" value="ECO:0007669"/>
    <property type="project" value="TreeGrafter"/>
</dbReference>
<protein>
    <submittedName>
        <fullName evidence="5 6">Alpha-tectorin-like</fullName>
    </submittedName>
</protein>
<dbReference type="InterPro" id="IPR050780">
    <property type="entry name" value="Mucin_vWF_Thrombospondin_sf"/>
</dbReference>
<dbReference type="PANTHER" id="PTHR11339:SF373">
    <property type="entry name" value="VWFD DOMAIN-CONTAINING PROTEIN"/>
    <property type="match status" value="1"/>
</dbReference>
<dbReference type="RefSeq" id="XP_028281770.1">
    <property type="nucleotide sequence ID" value="XM_028425969.1"/>
</dbReference>
<evidence type="ECO:0000313" key="6">
    <source>
        <dbReference type="RefSeq" id="XP_028281771.1"/>
    </source>
</evidence>
<evidence type="ECO:0000313" key="5">
    <source>
        <dbReference type="RefSeq" id="XP_028281770.1"/>
    </source>
</evidence>
<reference evidence="5 6" key="1">
    <citation type="submission" date="2025-04" db="UniProtKB">
        <authorList>
            <consortium name="RefSeq"/>
        </authorList>
    </citation>
    <scope>IDENTIFICATION</scope>
</reference>
<dbReference type="Pfam" id="PF00094">
    <property type="entry name" value="VWD"/>
    <property type="match status" value="1"/>
</dbReference>
<dbReference type="OrthoDB" id="6236007at2759"/>
<dbReference type="InterPro" id="IPR014853">
    <property type="entry name" value="VWF/SSPO/ZAN-like_Cys-rich_dom"/>
</dbReference>
<dbReference type="InterPro" id="IPR036084">
    <property type="entry name" value="Ser_inhib-like_sf"/>
</dbReference>
<keyword evidence="2" id="KW-0325">Glycoprotein</keyword>
<dbReference type="AlphaFoldDB" id="A0A6P7K207"/>
<dbReference type="SMART" id="SM00832">
    <property type="entry name" value="C8"/>
    <property type="match status" value="1"/>
</dbReference>
<organism evidence="4 6">
    <name type="scientific">Parambassis ranga</name>
    <name type="common">Indian glassy fish</name>
    <dbReference type="NCBI Taxonomy" id="210632"/>
    <lineage>
        <taxon>Eukaryota</taxon>
        <taxon>Metazoa</taxon>
        <taxon>Chordata</taxon>
        <taxon>Craniata</taxon>
        <taxon>Vertebrata</taxon>
        <taxon>Euteleostomi</taxon>
        <taxon>Actinopterygii</taxon>
        <taxon>Neopterygii</taxon>
        <taxon>Teleostei</taxon>
        <taxon>Neoteleostei</taxon>
        <taxon>Acanthomorphata</taxon>
        <taxon>Ovalentaria</taxon>
        <taxon>Ambassidae</taxon>
        <taxon>Parambassis</taxon>
    </lineage>
</organism>
<dbReference type="GeneID" id="114448793"/>